<name>A0A843W551_COLES</name>
<dbReference type="AlphaFoldDB" id="A0A843W551"/>
<reference evidence="1" key="1">
    <citation type="submission" date="2017-07" db="EMBL/GenBank/DDBJ databases">
        <title>Taro Niue Genome Assembly and Annotation.</title>
        <authorList>
            <person name="Atibalentja N."/>
            <person name="Keating K."/>
            <person name="Fields C.J."/>
        </authorList>
    </citation>
    <scope>NUCLEOTIDE SEQUENCE</scope>
    <source>
        <strain evidence="1">Niue_2</strain>
        <tissue evidence="1">Leaf</tissue>
    </source>
</reference>
<comment type="caution">
    <text evidence="1">The sequence shown here is derived from an EMBL/GenBank/DDBJ whole genome shotgun (WGS) entry which is preliminary data.</text>
</comment>
<evidence type="ECO:0000313" key="1">
    <source>
        <dbReference type="EMBL" id="MQL98319.1"/>
    </source>
</evidence>
<accession>A0A843W551</accession>
<proteinExistence type="predicted"/>
<dbReference type="EMBL" id="NMUH01002170">
    <property type="protein sequence ID" value="MQL98319.1"/>
    <property type="molecule type" value="Genomic_DNA"/>
</dbReference>
<sequence length="80" mass="9243">MGLPTEPEFRWNSHRSITFNVFVWHIWKHLNGVEAPLGSQRSPDTHPLCKVGSGWIKQVTRFHLDSIYFSPIPSAYLSHV</sequence>
<dbReference type="Proteomes" id="UP000652761">
    <property type="component" value="Unassembled WGS sequence"/>
</dbReference>
<gene>
    <name evidence="1" type="ORF">Taro_031023</name>
</gene>
<organism evidence="1 2">
    <name type="scientific">Colocasia esculenta</name>
    <name type="common">Wild taro</name>
    <name type="synonym">Arum esculentum</name>
    <dbReference type="NCBI Taxonomy" id="4460"/>
    <lineage>
        <taxon>Eukaryota</taxon>
        <taxon>Viridiplantae</taxon>
        <taxon>Streptophyta</taxon>
        <taxon>Embryophyta</taxon>
        <taxon>Tracheophyta</taxon>
        <taxon>Spermatophyta</taxon>
        <taxon>Magnoliopsida</taxon>
        <taxon>Liliopsida</taxon>
        <taxon>Araceae</taxon>
        <taxon>Aroideae</taxon>
        <taxon>Colocasieae</taxon>
        <taxon>Colocasia</taxon>
    </lineage>
</organism>
<keyword evidence="2" id="KW-1185">Reference proteome</keyword>
<protein>
    <submittedName>
        <fullName evidence="1">Uncharacterized protein</fullName>
    </submittedName>
</protein>
<evidence type="ECO:0000313" key="2">
    <source>
        <dbReference type="Proteomes" id="UP000652761"/>
    </source>
</evidence>